<dbReference type="EMBL" id="BAAAUD010000049">
    <property type="protein sequence ID" value="GAA2959475.1"/>
    <property type="molecule type" value="Genomic_DNA"/>
</dbReference>
<protein>
    <recommendedName>
        <fullName evidence="4">Sulfur reduction protein DsrE</fullName>
    </recommendedName>
</protein>
<accession>A0ABN3XKS4</accession>
<name>A0ABN3XKS4_9ACTN</name>
<evidence type="ECO:0000313" key="2">
    <source>
        <dbReference type="EMBL" id="GAA2959475.1"/>
    </source>
</evidence>
<organism evidence="2 3">
    <name type="scientific">Streptomyces enissocaesilis</name>
    <dbReference type="NCBI Taxonomy" id="332589"/>
    <lineage>
        <taxon>Bacteria</taxon>
        <taxon>Bacillati</taxon>
        <taxon>Actinomycetota</taxon>
        <taxon>Actinomycetes</taxon>
        <taxon>Kitasatosporales</taxon>
        <taxon>Streptomycetaceae</taxon>
        <taxon>Streptomyces</taxon>
        <taxon>Streptomyces rochei group</taxon>
    </lineage>
</organism>
<dbReference type="SUPFAM" id="SSF75169">
    <property type="entry name" value="DsrEFH-like"/>
    <property type="match status" value="1"/>
</dbReference>
<evidence type="ECO:0008006" key="4">
    <source>
        <dbReference type="Google" id="ProtNLM"/>
    </source>
</evidence>
<dbReference type="Proteomes" id="UP001500403">
    <property type="component" value="Unassembled WGS sequence"/>
</dbReference>
<reference evidence="2 3" key="1">
    <citation type="journal article" date="2019" name="Int. J. Syst. Evol. Microbiol.">
        <title>The Global Catalogue of Microorganisms (GCM) 10K type strain sequencing project: providing services to taxonomists for standard genome sequencing and annotation.</title>
        <authorList>
            <consortium name="The Broad Institute Genomics Platform"/>
            <consortium name="The Broad Institute Genome Sequencing Center for Infectious Disease"/>
            <person name="Wu L."/>
            <person name="Ma J."/>
        </authorList>
    </citation>
    <scope>NUCLEOTIDE SEQUENCE [LARGE SCALE GENOMIC DNA]</scope>
    <source>
        <strain evidence="2 3">JCM 9088</strain>
    </source>
</reference>
<feature type="region of interest" description="Disordered" evidence="1">
    <location>
        <begin position="91"/>
        <end position="110"/>
    </location>
</feature>
<dbReference type="InterPro" id="IPR003787">
    <property type="entry name" value="Sulphur_relay_DsrE/F-like"/>
</dbReference>
<feature type="region of interest" description="Disordered" evidence="1">
    <location>
        <begin position="1"/>
        <end position="68"/>
    </location>
</feature>
<dbReference type="InterPro" id="IPR027396">
    <property type="entry name" value="DsrEFH-like"/>
</dbReference>
<dbReference type="Gene3D" id="3.40.1260.10">
    <property type="entry name" value="DsrEFH-like"/>
    <property type="match status" value="1"/>
</dbReference>
<feature type="compositionally biased region" description="Low complexity" evidence="1">
    <location>
        <begin position="22"/>
        <end position="33"/>
    </location>
</feature>
<comment type="caution">
    <text evidence="2">The sequence shown here is derived from an EMBL/GenBank/DDBJ whole genome shotgun (WGS) entry which is preliminary data.</text>
</comment>
<gene>
    <name evidence="2" type="ORF">GCM10010446_51030</name>
</gene>
<evidence type="ECO:0000256" key="1">
    <source>
        <dbReference type="SAM" id="MobiDB-lite"/>
    </source>
</evidence>
<dbReference type="Pfam" id="PF02635">
    <property type="entry name" value="DsrE"/>
    <property type="match status" value="1"/>
</dbReference>
<evidence type="ECO:0000313" key="3">
    <source>
        <dbReference type="Proteomes" id="UP001500403"/>
    </source>
</evidence>
<keyword evidence="3" id="KW-1185">Reference proteome</keyword>
<proteinExistence type="predicted"/>
<sequence>MFPTGPELVRPGPSSGVGGPASGTPPSGPTVSTWFLTRSAMPTEWNRSRRTRGAGSRPAWTVRPAAGPPTLPGAAAAAVIRGVRARDLRRRLRPPAAQYRAARGDRGGTAADYSSDMAKKLVIKVTAGADAPERCSQAFTVAAVAVASGVEVSLWLTGESAWFALPGRAAEFELPHAAPLPDLIESITAAGRITLCTQCAARREITEKDVIEGVRIAGAQVFVSEIMADGVQSLVY</sequence>